<protein>
    <recommendedName>
        <fullName evidence="5">UPF0756 membrane protein GCM10011571_07750</fullName>
    </recommendedName>
</protein>
<comment type="caution">
    <text evidence="6">The sequence shown here is derived from an EMBL/GenBank/DDBJ whole genome shotgun (WGS) entry which is preliminary data.</text>
</comment>
<comment type="similarity">
    <text evidence="5">Belongs to the UPF0756 family.</text>
</comment>
<evidence type="ECO:0000256" key="2">
    <source>
        <dbReference type="ARBA" id="ARBA00022692"/>
    </source>
</evidence>
<dbReference type="InterPro" id="IPR007382">
    <property type="entry name" value="UPF0756_TM"/>
</dbReference>
<dbReference type="EMBL" id="BMHQ01000002">
    <property type="protein sequence ID" value="GGE08902.1"/>
    <property type="molecule type" value="Genomic_DNA"/>
</dbReference>
<keyword evidence="3 5" id="KW-1133">Transmembrane helix</keyword>
<dbReference type="HAMAP" id="MF_01874">
    <property type="entry name" value="UPF0756"/>
    <property type="match status" value="1"/>
</dbReference>
<evidence type="ECO:0000256" key="3">
    <source>
        <dbReference type="ARBA" id="ARBA00022989"/>
    </source>
</evidence>
<dbReference type="RefSeq" id="WP_188646570.1">
    <property type="nucleotide sequence ID" value="NZ_BMHQ01000002.1"/>
</dbReference>
<feature type="transmembrane region" description="Helical" evidence="5">
    <location>
        <begin position="47"/>
        <end position="66"/>
    </location>
</feature>
<dbReference type="AlphaFoldDB" id="A0A8J2VDE4"/>
<dbReference type="PANTHER" id="PTHR38452:SF1">
    <property type="entry name" value="UPF0756 MEMBRANE PROTEIN YEAL"/>
    <property type="match status" value="1"/>
</dbReference>
<sequence length="147" mass="15580">MDAYIILGIVIVLGVFSNNAAVWIAALGLIILRFIPFEQPLLWTHQYGLKIGISVLTMGVLSPIALDKIPLSNLVHTFKSMSGMIAILVGIFVAYLGGKGAGLLTAQPHFVTGLLIGTIVGVAFFRGVPVGPLIAAGMLSLFAHWLK</sequence>
<dbReference type="Proteomes" id="UP000625210">
    <property type="component" value="Unassembled WGS sequence"/>
</dbReference>
<keyword evidence="7" id="KW-1185">Reference proteome</keyword>
<dbReference type="GO" id="GO:0005886">
    <property type="term" value="C:plasma membrane"/>
    <property type="evidence" value="ECO:0007669"/>
    <property type="project" value="UniProtKB-SubCell"/>
</dbReference>
<evidence type="ECO:0000256" key="5">
    <source>
        <dbReference type="HAMAP-Rule" id="MF_01874"/>
    </source>
</evidence>
<dbReference type="Pfam" id="PF04284">
    <property type="entry name" value="DUF441"/>
    <property type="match status" value="1"/>
</dbReference>
<dbReference type="PANTHER" id="PTHR38452">
    <property type="entry name" value="UPF0756 MEMBRANE PROTEIN YEAL"/>
    <property type="match status" value="1"/>
</dbReference>
<keyword evidence="4 5" id="KW-0472">Membrane</keyword>
<evidence type="ECO:0000313" key="6">
    <source>
        <dbReference type="EMBL" id="GGE08902.1"/>
    </source>
</evidence>
<name>A0A8J2VDE4_9BACL</name>
<accession>A0A8J2VDE4</accession>
<reference evidence="6" key="2">
    <citation type="submission" date="2020-09" db="EMBL/GenBank/DDBJ databases">
        <authorList>
            <person name="Sun Q."/>
            <person name="Zhou Y."/>
        </authorList>
    </citation>
    <scope>NUCLEOTIDE SEQUENCE</scope>
    <source>
        <strain evidence="6">CGMCC 1.15179</strain>
    </source>
</reference>
<organism evidence="6 7">
    <name type="scientific">Marinithermofilum abyssi</name>
    <dbReference type="NCBI Taxonomy" id="1571185"/>
    <lineage>
        <taxon>Bacteria</taxon>
        <taxon>Bacillati</taxon>
        <taxon>Bacillota</taxon>
        <taxon>Bacilli</taxon>
        <taxon>Bacillales</taxon>
        <taxon>Thermoactinomycetaceae</taxon>
        <taxon>Marinithermofilum</taxon>
    </lineage>
</organism>
<feature type="transmembrane region" description="Helical" evidence="5">
    <location>
        <begin position="130"/>
        <end position="146"/>
    </location>
</feature>
<gene>
    <name evidence="6" type="ORF">GCM10011571_07750</name>
</gene>
<reference evidence="6" key="1">
    <citation type="journal article" date="2014" name="Int. J. Syst. Evol. Microbiol.">
        <title>Complete genome sequence of Corynebacterium casei LMG S-19264T (=DSM 44701T), isolated from a smear-ripened cheese.</title>
        <authorList>
            <consortium name="US DOE Joint Genome Institute (JGI-PGF)"/>
            <person name="Walter F."/>
            <person name="Albersmeier A."/>
            <person name="Kalinowski J."/>
            <person name="Ruckert C."/>
        </authorList>
    </citation>
    <scope>NUCLEOTIDE SEQUENCE</scope>
    <source>
        <strain evidence="6">CGMCC 1.15179</strain>
    </source>
</reference>
<evidence type="ECO:0000313" key="7">
    <source>
        <dbReference type="Proteomes" id="UP000625210"/>
    </source>
</evidence>
<evidence type="ECO:0000256" key="4">
    <source>
        <dbReference type="ARBA" id="ARBA00023136"/>
    </source>
</evidence>
<keyword evidence="1 5" id="KW-1003">Cell membrane</keyword>
<comment type="subcellular location">
    <subcellularLocation>
        <location evidence="5">Cell membrane</location>
        <topology evidence="5">Multi-pass membrane protein</topology>
    </subcellularLocation>
</comment>
<feature type="transmembrane region" description="Helical" evidence="5">
    <location>
        <begin position="78"/>
        <end position="96"/>
    </location>
</feature>
<keyword evidence="2 5" id="KW-0812">Transmembrane</keyword>
<feature type="transmembrane region" description="Helical" evidence="5">
    <location>
        <begin position="6"/>
        <end position="35"/>
    </location>
</feature>
<proteinExistence type="inferred from homology"/>
<evidence type="ECO:0000256" key="1">
    <source>
        <dbReference type="ARBA" id="ARBA00022475"/>
    </source>
</evidence>